<feature type="signal peptide" evidence="1">
    <location>
        <begin position="1"/>
        <end position="18"/>
    </location>
</feature>
<organism evidence="2">
    <name type="scientific">Amblyomma maculatum</name>
    <name type="common">Gulf Coast tick</name>
    <dbReference type="NCBI Taxonomy" id="34609"/>
    <lineage>
        <taxon>Eukaryota</taxon>
        <taxon>Metazoa</taxon>
        <taxon>Ecdysozoa</taxon>
        <taxon>Arthropoda</taxon>
        <taxon>Chelicerata</taxon>
        <taxon>Arachnida</taxon>
        <taxon>Acari</taxon>
        <taxon>Parasitiformes</taxon>
        <taxon>Ixodida</taxon>
        <taxon>Ixodoidea</taxon>
        <taxon>Ixodidae</taxon>
        <taxon>Amblyomminae</taxon>
        <taxon>Amblyomma</taxon>
    </lineage>
</organism>
<keyword evidence="1" id="KW-0732">Signal</keyword>
<sequence>MAWRKNTLLLLILTVTTCSGIGKHWRHVNLERQAWVYIDRLNTSKHNIVTWSLTENCTYWEKHNKTKGMHPIQAQAKLAPCKVVIKNKRSLEGRSCIGVFMWRWRHTIESPFHLPVTVRLPILAAGRLPPRMYTIDLNNLTKGFTHIEKWGPNASVVGPEVFKRQCKITAKATFKGYFVYAKARSNKPDLKWRVVGAGRLHNESIGLMQLSHRTLSYDLKGLYKEFLMCHKRNKRH</sequence>
<feature type="chain" id="PRO_5003447112" evidence="1">
    <location>
        <begin position="19"/>
        <end position="236"/>
    </location>
</feature>
<accession>G3ML66</accession>
<evidence type="ECO:0000313" key="2">
    <source>
        <dbReference type="EMBL" id="AEO34234.1"/>
    </source>
</evidence>
<name>G3ML66_AMBMU</name>
<evidence type="ECO:0000256" key="1">
    <source>
        <dbReference type="SAM" id="SignalP"/>
    </source>
</evidence>
<proteinExistence type="evidence at transcript level"/>
<protein>
    <submittedName>
        <fullName evidence="2">Uncharacterized protein</fullName>
    </submittedName>
</protein>
<reference evidence="2" key="1">
    <citation type="journal article" date="2011" name="PLoS ONE">
        <title>A deep insight into the sialotranscriptome of the gulf coast tick, Amblyomma maculatum.</title>
        <authorList>
            <person name="Karim S."/>
            <person name="Singh P."/>
            <person name="Ribeiro J.M."/>
        </authorList>
    </citation>
    <scope>NUCLEOTIDE SEQUENCE</scope>
    <source>
        <tissue evidence="2">Salivary gland</tissue>
    </source>
</reference>
<dbReference type="EMBL" id="JO842617">
    <property type="protein sequence ID" value="AEO34234.1"/>
    <property type="molecule type" value="mRNA"/>
</dbReference>
<dbReference type="AlphaFoldDB" id="G3ML66"/>